<evidence type="ECO:0000256" key="2">
    <source>
        <dbReference type="ARBA" id="ARBA00023002"/>
    </source>
</evidence>
<name>A0A2V1H0F1_9GAMM</name>
<sequence length="285" mass="31973">MLQDKSILITGCSSGIGLRAAQLLKQRGYKVYASARKAEDVAKLQEQGFIALQLDVTSHQQMDQAIEFICKDNNGRLGALFNNAGYSQVGAVEDLSDEALKAQFETNFFGLVELTKKVLPLMRQAGEGRIIQNSSVFGLASSSFRGAYSASKYALEAWSDALRLELKRSCPNIFVTLVEPGPIVSRVRQNKKIYFEKYIKPGIEQSHYKDTYLKMDQALAMTGRIPFTLEPDSVVESMMHALESRNPKPRYYVTQLTWIYAIAKRILSHRGFDRLASWVGRKEAG</sequence>
<keyword evidence="2" id="KW-0560">Oxidoreductase</keyword>
<evidence type="ECO:0000256" key="1">
    <source>
        <dbReference type="ARBA" id="ARBA00006484"/>
    </source>
</evidence>
<dbReference type="OrthoDB" id="9775296at2"/>
<dbReference type="PANTHER" id="PTHR44169:SF6">
    <property type="entry name" value="NADPH-DEPENDENT 1-ACYLDIHYDROXYACETONE PHOSPHATE REDUCTASE"/>
    <property type="match status" value="1"/>
</dbReference>
<dbReference type="Gene3D" id="3.40.50.720">
    <property type="entry name" value="NAD(P)-binding Rossmann-like Domain"/>
    <property type="match status" value="1"/>
</dbReference>
<dbReference type="SUPFAM" id="SSF51735">
    <property type="entry name" value="NAD(P)-binding Rossmann-fold domains"/>
    <property type="match status" value="1"/>
</dbReference>
<dbReference type="Pfam" id="PF00106">
    <property type="entry name" value="adh_short"/>
    <property type="match status" value="1"/>
</dbReference>
<dbReference type="AlphaFoldDB" id="A0A2V1H0F1"/>
<dbReference type="InterPro" id="IPR002347">
    <property type="entry name" value="SDR_fam"/>
</dbReference>
<evidence type="ECO:0000313" key="4">
    <source>
        <dbReference type="EMBL" id="PVZ69472.1"/>
    </source>
</evidence>
<comment type="similarity">
    <text evidence="1 3">Belongs to the short-chain dehydrogenases/reductases (SDR) family.</text>
</comment>
<dbReference type="InterPro" id="IPR020904">
    <property type="entry name" value="Sc_DH/Rdtase_CS"/>
</dbReference>
<organism evidence="4 5">
    <name type="scientific">Pelagibaculum spongiae</name>
    <dbReference type="NCBI Taxonomy" id="2080658"/>
    <lineage>
        <taxon>Bacteria</taxon>
        <taxon>Pseudomonadati</taxon>
        <taxon>Pseudomonadota</taxon>
        <taxon>Gammaproteobacteria</taxon>
        <taxon>Oceanospirillales</taxon>
        <taxon>Pelagibaculum</taxon>
    </lineage>
</organism>
<dbReference type="CDD" id="cd05374">
    <property type="entry name" value="17beta-HSD-like_SDR_c"/>
    <property type="match status" value="1"/>
</dbReference>
<comment type="caution">
    <text evidence="4">The sequence shown here is derived from an EMBL/GenBank/DDBJ whole genome shotgun (WGS) entry which is preliminary data.</text>
</comment>
<gene>
    <name evidence="4" type="ORF">DC094_09040</name>
</gene>
<evidence type="ECO:0000256" key="3">
    <source>
        <dbReference type="RuleBase" id="RU000363"/>
    </source>
</evidence>
<keyword evidence="5" id="KW-1185">Reference proteome</keyword>
<evidence type="ECO:0000313" key="5">
    <source>
        <dbReference type="Proteomes" id="UP000244906"/>
    </source>
</evidence>
<dbReference type="RefSeq" id="WP_116686808.1">
    <property type="nucleotide sequence ID" value="NZ_CAWNYD010000003.1"/>
</dbReference>
<reference evidence="4 5" key="1">
    <citation type="submission" date="2018-04" db="EMBL/GenBank/DDBJ databases">
        <title>Thalassorhabdus spongiae gen. nov., sp. nov., isolated from a marine sponge in South-West Iceland.</title>
        <authorList>
            <person name="Knobloch S."/>
            <person name="Daussin A."/>
            <person name="Johannsson R."/>
            <person name="Marteinsson V.T."/>
        </authorList>
    </citation>
    <scope>NUCLEOTIDE SEQUENCE [LARGE SCALE GENOMIC DNA]</scope>
    <source>
        <strain evidence="4 5">Hp12</strain>
    </source>
</reference>
<protein>
    <submittedName>
        <fullName evidence="4">Short-chain dehydrogenase</fullName>
    </submittedName>
</protein>
<accession>A0A2V1H0F1</accession>
<dbReference type="PRINTS" id="PR00080">
    <property type="entry name" value="SDRFAMILY"/>
</dbReference>
<dbReference type="PRINTS" id="PR00081">
    <property type="entry name" value="GDHRDH"/>
</dbReference>
<dbReference type="InterPro" id="IPR036291">
    <property type="entry name" value="NAD(P)-bd_dom_sf"/>
</dbReference>
<dbReference type="PANTHER" id="PTHR44169">
    <property type="entry name" value="NADPH-DEPENDENT 1-ACYLDIHYDROXYACETONE PHOSPHATE REDUCTASE"/>
    <property type="match status" value="1"/>
</dbReference>
<proteinExistence type="inferred from homology"/>
<dbReference type="EMBL" id="QDDL01000003">
    <property type="protein sequence ID" value="PVZ69472.1"/>
    <property type="molecule type" value="Genomic_DNA"/>
</dbReference>
<dbReference type="Proteomes" id="UP000244906">
    <property type="component" value="Unassembled WGS sequence"/>
</dbReference>
<dbReference type="PROSITE" id="PS00061">
    <property type="entry name" value="ADH_SHORT"/>
    <property type="match status" value="1"/>
</dbReference>
<dbReference type="GO" id="GO:0016491">
    <property type="term" value="F:oxidoreductase activity"/>
    <property type="evidence" value="ECO:0007669"/>
    <property type="project" value="UniProtKB-KW"/>
</dbReference>